<dbReference type="EMBL" id="CAFBLK010000137">
    <property type="protein sequence ID" value="CAB4870465.1"/>
    <property type="molecule type" value="Genomic_DNA"/>
</dbReference>
<dbReference type="EMBL" id="CAEZWM010000065">
    <property type="protein sequence ID" value="CAB4655748.1"/>
    <property type="molecule type" value="Genomic_DNA"/>
</dbReference>
<evidence type="ECO:0000313" key="9">
    <source>
        <dbReference type="EMBL" id="CAB4801294.1"/>
    </source>
</evidence>
<dbReference type="EMBL" id="CAFBOR010000235">
    <property type="protein sequence ID" value="CAB4999332.1"/>
    <property type="molecule type" value="Genomic_DNA"/>
</dbReference>
<feature type="transmembrane region" description="Helical" evidence="5">
    <location>
        <begin position="176"/>
        <end position="194"/>
    </location>
</feature>
<dbReference type="GO" id="GO:0005886">
    <property type="term" value="C:plasma membrane"/>
    <property type="evidence" value="ECO:0007669"/>
    <property type="project" value="TreeGrafter"/>
</dbReference>
<evidence type="ECO:0000256" key="5">
    <source>
        <dbReference type="SAM" id="Phobius"/>
    </source>
</evidence>
<proteinExistence type="predicted"/>
<organism evidence="8">
    <name type="scientific">freshwater metagenome</name>
    <dbReference type="NCBI Taxonomy" id="449393"/>
    <lineage>
        <taxon>unclassified sequences</taxon>
        <taxon>metagenomes</taxon>
        <taxon>ecological metagenomes</taxon>
    </lineage>
</organism>
<accession>A0A6J6VUV6</accession>
<keyword evidence="4 5" id="KW-0472">Membrane</keyword>
<dbReference type="InterPro" id="IPR052522">
    <property type="entry name" value="ABC-2_transport_permease"/>
</dbReference>
<evidence type="ECO:0000259" key="6">
    <source>
        <dbReference type="PROSITE" id="PS51012"/>
    </source>
</evidence>
<dbReference type="EMBL" id="CAFAAH010000152">
    <property type="protein sequence ID" value="CAB4801294.1"/>
    <property type="molecule type" value="Genomic_DNA"/>
</dbReference>
<dbReference type="Pfam" id="PF01061">
    <property type="entry name" value="ABC2_membrane"/>
    <property type="match status" value="1"/>
</dbReference>
<dbReference type="PANTHER" id="PTHR43332:SF2">
    <property type="entry name" value="INNER MEMBRANE TRANSPORT PERMEASE YADH"/>
    <property type="match status" value="1"/>
</dbReference>
<feature type="transmembrane region" description="Helical" evidence="5">
    <location>
        <begin position="52"/>
        <end position="71"/>
    </location>
</feature>
<dbReference type="InterPro" id="IPR013525">
    <property type="entry name" value="ABC2_TM"/>
</dbReference>
<evidence type="ECO:0000256" key="3">
    <source>
        <dbReference type="ARBA" id="ARBA00022989"/>
    </source>
</evidence>
<keyword evidence="3 5" id="KW-1133">Transmembrane helix</keyword>
<feature type="domain" description="ABC transmembrane type-2" evidence="6">
    <location>
        <begin position="51"/>
        <end position="291"/>
    </location>
</feature>
<dbReference type="GO" id="GO:0140359">
    <property type="term" value="F:ABC-type transporter activity"/>
    <property type="evidence" value="ECO:0007669"/>
    <property type="project" value="InterPro"/>
</dbReference>
<evidence type="ECO:0000313" key="10">
    <source>
        <dbReference type="EMBL" id="CAB4870465.1"/>
    </source>
</evidence>
<keyword evidence="2 5" id="KW-0812">Transmembrane</keyword>
<dbReference type="AlphaFoldDB" id="A0A6J6VUV6"/>
<feature type="transmembrane region" description="Helical" evidence="5">
    <location>
        <begin position="264"/>
        <end position="285"/>
    </location>
</feature>
<dbReference type="PROSITE" id="PS51012">
    <property type="entry name" value="ABC_TM2"/>
    <property type="match status" value="1"/>
</dbReference>
<reference evidence="8" key="1">
    <citation type="submission" date="2020-05" db="EMBL/GenBank/DDBJ databases">
        <authorList>
            <person name="Chiriac C."/>
            <person name="Salcher M."/>
            <person name="Ghai R."/>
            <person name="Kavagutti S V."/>
        </authorList>
    </citation>
    <scope>NUCLEOTIDE SEQUENCE</scope>
</reference>
<evidence type="ECO:0000313" key="11">
    <source>
        <dbReference type="EMBL" id="CAB4999332.1"/>
    </source>
</evidence>
<gene>
    <name evidence="7" type="ORF">UFOPK2242_00665</name>
    <name evidence="8" type="ORF">UFOPK2925_00557</name>
    <name evidence="9" type="ORF">UFOPK2996_01091</name>
    <name evidence="10" type="ORF">UFOPK3317_00863</name>
    <name evidence="11" type="ORF">UFOPK3974_01405</name>
</gene>
<protein>
    <submittedName>
        <fullName evidence="8">Unannotated protein</fullName>
    </submittedName>
</protein>
<dbReference type="PANTHER" id="PTHR43332">
    <property type="entry name" value="INNER MEMBRANE TRANSPORT PERMEASE YADH-RELATED"/>
    <property type="match status" value="1"/>
</dbReference>
<comment type="subcellular location">
    <subcellularLocation>
        <location evidence="1">Membrane</location>
        <topology evidence="1">Multi-pass membrane protein</topology>
    </subcellularLocation>
</comment>
<evidence type="ECO:0000256" key="2">
    <source>
        <dbReference type="ARBA" id="ARBA00022692"/>
    </source>
</evidence>
<evidence type="ECO:0000256" key="1">
    <source>
        <dbReference type="ARBA" id="ARBA00004141"/>
    </source>
</evidence>
<feature type="transmembrane region" description="Helical" evidence="5">
    <location>
        <begin position="145"/>
        <end position="164"/>
    </location>
</feature>
<dbReference type="EMBL" id="CAEZZU010000063">
    <property type="protein sequence ID" value="CAB4776341.1"/>
    <property type="molecule type" value="Genomic_DNA"/>
</dbReference>
<sequence>MANATEPTPSISTTSITSTPIATRSASKASWTAFRALLLRDLTVLRKSLKEFIPRTLLQPFMLVFVFAYVFPKIGQGVGGGGAAAAAFSTQLIAGVIGLAVIFQGIQSVALPLVNEIGFTREIEDRVLAPLPVGMVGVEKIANGAINGLIAAVLVFPIAAIVPATPVHLQIKWLELLTLAPLSAITAASLGLYFGTKFEPRQVPMLFGVIVLPITFLGAVYYPWSALSGVKAFGVPWLQILTLANPLVYMSEGFRAALTPTPHMSLWAVYPALIGFSLLLGRLGVTGFRKRVLS</sequence>
<dbReference type="InterPro" id="IPR047817">
    <property type="entry name" value="ABC2_TM_bact-type"/>
</dbReference>
<evidence type="ECO:0000256" key="4">
    <source>
        <dbReference type="ARBA" id="ARBA00023136"/>
    </source>
</evidence>
<name>A0A6J6VUV6_9ZZZZ</name>
<feature type="transmembrane region" description="Helical" evidence="5">
    <location>
        <begin position="206"/>
        <end position="224"/>
    </location>
</feature>
<evidence type="ECO:0000313" key="7">
    <source>
        <dbReference type="EMBL" id="CAB4655748.1"/>
    </source>
</evidence>
<feature type="transmembrane region" description="Helical" evidence="5">
    <location>
        <begin position="83"/>
        <end position="103"/>
    </location>
</feature>
<evidence type="ECO:0000313" key="8">
    <source>
        <dbReference type="EMBL" id="CAB4776341.1"/>
    </source>
</evidence>